<evidence type="ECO:0000313" key="2">
    <source>
        <dbReference type="Proteomes" id="UP001055879"/>
    </source>
</evidence>
<organism evidence="1 2">
    <name type="scientific">Arctium lappa</name>
    <name type="common">Greater burdock</name>
    <name type="synonym">Lappa major</name>
    <dbReference type="NCBI Taxonomy" id="4217"/>
    <lineage>
        <taxon>Eukaryota</taxon>
        <taxon>Viridiplantae</taxon>
        <taxon>Streptophyta</taxon>
        <taxon>Embryophyta</taxon>
        <taxon>Tracheophyta</taxon>
        <taxon>Spermatophyta</taxon>
        <taxon>Magnoliopsida</taxon>
        <taxon>eudicotyledons</taxon>
        <taxon>Gunneridae</taxon>
        <taxon>Pentapetalae</taxon>
        <taxon>asterids</taxon>
        <taxon>campanulids</taxon>
        <taxon>Asterales</taxon>
        <taxon>Asteraceae</taxon>
        <taxon>Carduoideae</taxon>
        <taxon>Cardueae</taxon>
        <taxon>Arctiinae</taxon>
        <taxon>Arctium</taxon>
    </lineage>
</organism>
<protein>
    <submittedName>
        <fullName evidence="1">Uncharacterized protein</fullName>
    </submittedName>
</protein>
<gene>
    <name evidence="1" type="ORF">L6452_43301</name>
</gene>
<reference evidence="2" key="1">
    <citation type="journal article" date="2022" name="Mol. Ecol. Resour.">
        <title>The genomes of chicory, endive, great burdock and yacon provide insights into Asteraceae palaeo-polyploidization history and plant inulin production.</title>
        <authorList>
            <person name="Fan W."/>
            <person name="Wang S."/>
            <person name="Wang H."/>
            <person name="Wang A."/>
            <person name="Jiang F."/>
            <person name="Liu H."/>
            <person name="Zhao H."/>
            <person name="Xu D."/>
            <person name="Zhang Y."/>
        </authorList>
    </citation>
    <scope>NUCLEOTIDE SEQUENCE [LARGE SCALE GENOMIC DNA]</scope>
    <source>
        <strain evidence="2">cv. Niubang</strain>
    </source>
</reference>
<dbReference type="EMBL" id="CM042063">
    <property type="protein sequence ID" value="KAI3668224.1"/>
    <property type="molecule type" value="Genomic_DNA"/>
</dbReference>
<accession>A0ACB8XKN4</accession>
<evidence type="ECO:0000313" key="1">
    <source>
        <dbReference type="EMBL" id="KAI3668224.1"/>
    </source>
</evidence>
<dbReference type="Proteomes" id="UP001055879">
    <property type="component" value="Linkage Group LG17"/>
</dbReference>
<keyword evidence="2" id="KW-1185">Reference proteome</keyword>
<name>A0ACB8XKN4_ARCLA</name>
<proteinExistence type="predicted"/>
<sequence>MIISFADTPHFSPSVLEESVSPCAKGDNKKTTQIRIKGSSYPFNTDDIKDPGSRNHISLKSLLSTQLTHRRLTIIVYQSTFAYKNLLSMFSVESSTFSRPISSIVEVVVQKT</sequence>
<reference evidence="1 2" key="2">
    <citation type="journal article" date="2022" name="Mol. Ecol. Resour.">
        <title>The genomes of chicory, endive, great burdock and yacon provide insights into Asteraceae paleo-polyploidization history and plant inulin production.</title>
        <authorList>
            <person name="Fan W."/>
            <person name="Wang S."/>
            <person name="Wang H."/>
            <person name="Wang A."/>
            <person name="Jiang F."/>
            <person name="Liu H."/>
            <person name="Zhao H."/>
            <person name="Xu D."/>
            <person name="Zhang Y."/>
        </authorList>
    </citation>
    <scope>NUCLEOTIDE SEQUENCE [LARGE SCALE GENOMIC DNA]</scope>
    <source>
        <strain evidence="2">cv. Niubang</strain>
    </source>
</reference>
<comment type="caution">
    <text evidence="1">The sequence shown here is derived from an EMBL/GenBank/DDBJ whole genome shotgun (WGS) entry which is preliminary data.</text>
</comment>